<proteinExistence type="predicted"/>
<dbReference type="InterPro" id="IPR036864">
    <property type="entry name" value="Zn2-C6_fun-type_DNA-bd_sf"/>
</dbReference>
<accession>A0A167CMR5</accession>
<dbReference type="PROSITE" id="PS50048">
    <property type="entry name" value="ZN2_CY6_FUNGAL_2"/>
    <property type="match status" value="1"/>
</dbReference>
<feature type="region of interest" description="Disordered" evidence="3">
    <location>
        <begin position="136"/>
        <end position="173"/>
    </location>
</feature>
<dbReference type="GO" id="GO:0006351">
    <property type="term" value="P:DNA-templated transcription"/>
    <property type="evidence" value="ECO:0007669"/>
    <property type="project" value="InterPro"/>
</dbReference>
<name>A0A167CMR5_COLIC</name>
<dbReference type="Gene3D" id="4.10.240.10">
    <property type="entry name" value="Zn(2)-C6 fungal-type DNA-binding domain"/>
    <property type="match status" value="1"/>
</dbReference>
<keyword evidence="6" id="KW-1185">Reference proteome</keyword>
<dbReference type="PANTHER" id="PTHR31668:SF23">
    <property type="entry name" value="ZN(II)2CYS6 TRANSCRIPTION FACTOR (EUROFUNG)"/>
    <property type="match status" value="1"/>
</dbReference>
<dbReference type="InterPro" id="IPR007219">
    <property type="entry name" value="XnlR_reg_dom"/>
</dbReference>
<dbReference type="GO" id="GO:0008270">
    <property type="term" value="F:zinc ion binding"/>
    <property type="evidence" value="ECO:0007669"/>
    <property type="project" value="InterPro"/>
</dbReference>
<feature type="compositionally biased region" description="Polar residues" evidence="3">
    <location>
        <begin position="138"/>
        <end position="161"/>
    </location>
</feature>
<dbReference type="PANTHER" id="PTHR31668">
    <property type="entry name" value="GLUCOSE TRANSPORT TRANSCRIPTION REGULATOR RGT1-RELATED-RELATED"/>
    <property type="match status" value="1"/>
</dbReference>
<evidence type="ECO:0000313" key="6">
    <source>
        <dbReference type="Proteomes" id="UP000076584"/>
    </source>
</evidence>
<dbReference type="GO" id="GO:0000981">
    <property type="term" value="F:DNA-binding transcription factor activity, RNA polymerase II-specific"/>
    <property type="evidence" value="ECO:0007669"/>
    <property type="project" value="InterPro"/>
</dbReference>
<dbReference type="CDD" id="cd12148">
    <property type="entry name" value="fungal_TF_MHR"/>
    <property type="match status" value="1"/>
</dbReference>
<dbReference type="Pfam" id="PF04082">
    <property type="entry name" value="Fungal_trans"/>
    <property type="match status" value="1"/>
</dbReference>
<organism evidence="5 6">
    <name type="scientific">Colletotrichum incanum</name>
    <name type="common">Soybean anthracnose fungus</name>
    <dbReference type="NCBI Taxonomy" id="1573173"/>
    <lineage>
        <taxon>Eukaryota</taxon>
        <taxon>Fungi</taxon>
        <taxon>Dikarya</taxon>
        <taxon>Ascomycota</taxon>
        <taxon>Pezizomycotina</taxon>
        <taxon>Sordariomycetes</taxon>
        <taxon>Hypocreomycetidae</taxon>
        <taxon>Glomerellales</taxon>
        <taxon>Glomerellaceae</taxon>
        <taxon>Colletotrichum</taxon>
        <taxon>Colletotrichum spaethianum species complex</taxon>
    </lineage>
</organism>
<evidence type="ECO:0000256" key="3">
    <source>
        <dbReference type="SAM" id="MobiDB-lite"/>
    </source>
</evidence>
<dbReference type="EMBL" id="LFIW01001316">
    <property type="protein sequence ID" value="KZL82794.1"/>
    <property type="molecule type" value="Genomic_DNA"/>
</dbReference>
<gene>
    <name evidence="5" type="ORF">CI238_10732</name>
</gene>
<keyword evidence="1" id="KW-0479">Metal-binding</keyword>
<evidence type="ECO:0000259" key="4">
    <source>
        <dbReference type="PROSITE" id="PS50048"/>
    </source>
</evidence>
<dbReference type="SUPFAM" id="SSF57701">
    <property type="entry name" value="Zn2/Cys6 DNA-binding domain"/>
    <property type="match status" value="1"/>
</dbReference>
<keyword evidence="2" id="KW-0539">Nucleus</keyword>
<dbReference type="GO" id="GO:0003677">
    <property type="term" value="F:DNA binding"/>
    <property type="evidence" value="ECO:0007669"/>
    <property type="project" value="InterPro"/>
</dbReference>
<reference evidence="5 6" key="1">
    <citation type="submission" date="2015-06" db="EMBL/GenBank/DDBJ databases">
        <title>Survival trade-offs in plant roots during colonization by closely related pathogenic and mutualistic fungi.</title>
        <authorList>
            <person name="Hacquard S."/>
            <person name="Kracher B."/>
            <person name="Hiruma K."/>
            <person name="Weinman A."/>
            <person name="Muench P."/>
            <person name="Garrido Oter R."/>
            <person name="Ver Loren van Themaat E."/>
            <person name="Dallerey J.-F."/>
            <person name="Damm U."/>
            <person name="Henrissat B."/>
            <person name="Lespinet O."/>
            <person name="Thon M."/>
            <person name="Kemen E."/>
            <person name="McHardy A.C."/>
            <person name="Schulze-Lefert P."/>
            <person name="O'Connell R.J."/>
        </authorList>
    </citation>
    <scope>NUCLEOTIDE SEQUENCE [LARGE SCALE GENOMIC DNA]</scope>
    <source>
        <strain evidence="5 6">MAFF 238704</strain>
    </source>
</reference>
<dbReference type="InterPro" id="IPR050797">
    <property type="entry name" value="Carb_Metab_Trans_Reg"/>
</dbReference>
<evidence type="ECO:0000256" key="1">
    <source>
        <dbReference type="ARBA" id="ARBA00022723"/>
    </source>
</evidence>
<dbReference type="CDD" id="cd00067">
    <property type="entry name" value="GAL4"/>
    <property type="match status" value="1"/>
</dbReference>
<sequence length="699" mass="77813">MPRESGRVSQRRKFKIQSEFGNARGWRSRKNRPCDVCRKRKTVCVITTTPPCLFCKERGLECKSSTPAAAAFVPTASSTSSLNGLAHERTTGLVSELVLSEGHQENLVGIGVEEDHAIVRIPNASDRPVTGSMAFTGHASSSSYPTNQVEGQYARGSTDTPAASRPDDTETWTLEDKDNRTAHSMGPAAEQDTHLLASFRSDILSGPTEIDAEFIQVYEGSQYPWDPPVHFCILQDEFAAHDNEVKAAASLSIEDLVRPHGPVLVRLYFRHVHPVFPILSKARFLRQYSGDKTKLPASLRGAVYALASVFWESGPSSDGPLSFQQHELADLAADSLQRELDSPNLAKLQASLLLLHMMPNKVDSIAHPKTWTSTAQAVASAQMIGLHQDAEKWNIPAWEKRLRRKLWWATYVTDVWSAVCHGNPPHIYPASFNTSNTTMEDLRSDETVSEELRQLIDPSCIRIDLATGARFLELVKLSQALRQLIDCSFQLPRLLPPQSHNGETERRRRLLALQDELHGWQMLLPQCLALFTLEDTSEPSNNAPLHLAYYAYSALLYRALMSPATKKAKAISSSSLCQWFSTALVEFESFTRFMSSISLNDLKGFWGRHARSQLVLCGNFLIYLFLLASEAADVTCAFRLIEGFHESLQRLKSQSDPTYELLIVPVSLRIESFFTQAADRLRGPSLPGDTVSTSISLNV</sequence>
<feature type="domain" description="Zn(2)-C6 fungal-type" evidence="4">
    <location>
        <begin position="33"/>
        <end position="62"/>
    </location>
</feature>
<evidence type="ECO:0000256" key="2">
    <source>
        <dbReference type="ARBA" id="ARBA00023242"/>
    </source>
</evidence>
<evidence type="ECO:0000313" key="5">
    <source>
        <dbReference type="EMBL" id="KZL82794.1"/>
    </source>
</evidence>
<dbReference type="Proteomes" id="UP000076584">
    <property type="component" value="Unassembled WGS sequence"/>
</dbReference>
<dbReference type="GO" id="GO:0005634">
    <property type="term" value="C:nucleus"/>
    <property type="evidence" value="ECO:0007669"/>
    <property type="project" value="TreeGrafter"/>
</dbReference>
<dbReference type="STRING" id="1573173.A0A167CMR5"/>
<comment type="caution">
    <text evidence="5">The sequence shown here is derived from an EMBL/GenBank/DDBJ whole genome shotgun (WGS) entry which is preliminary data.</text>
</comment>
<dbReference type="PROSITE" id="PS00463">
    <property type="entry name" value="ZN2_CY6_FUNGAL_1"/>
    <property type="match status" value="1"/>
</dbReference>
<dbReference type="SMART" id="SM00906">
    <property type="entry name" value="Fungal_trans"/>
    <property type="match status" value="1"/>
</dbReference>
<dbReference type="AlphaFoldDB" id="A0A167CMR5"/>
<dbReference type="InterPro" id="IPR001138">
    <property type="entry name" value="Zn2Cys6_DnaBD"/>
</dbReference>
<dbReference type="GO" id="GO:0001080">
    <property type="term" value="P:nitrogen catabolite activation of transcription from RNA polymerase II promoter"/>
    <property type="evidence" value="ECO:0007669"/>
    <property type="project" value="TreeGrafter"/>
</dbReference>
<protein>
    <submittedName>
        <fullName evidence="5">Thiamine transporter</fullName>
    </submittedName>
</protein>